<evidence type="ECO:0000313" key="6">
    <source>
        <dbReference type="Proteomes" id="UP000220629"/>
    </source>
</evidence>
<dbReference type="GO" id="GO:0045892">
    <property type="term" value="P:negative regulation of DNA-templated transcription"/>
    <property type="evidence" value="ECO:0007669"/>
    <property type="project" value="TreeGrafter"/>
</dbReference>
<dbReference type="GO" id="GO:0003700">
    <property type="term" value="F:DNA-binding transcription factor activity"/>
    <property type="evidence" value="ECO:0007669"/>
    <property type="project" value="InterPro"/>
</dbReference>
<dbReference type="InterPro" id="IPR011663">
    <property type="entry name" value="UTRA"/>
</dbReference>
<dbReference type="EMBL" id="PDDY01000001">
    <property type="protein sequence ID" value="PEH42601.1"/>
    <property type="molecule type" value="Genomic_DNA"/>
</dbReference>
<proteinExistence type="predicted"/>
<evidence type="ECO:0000256" key="2">
    <source>
        <dbReference type="ARBA" id="ARBA00023125"/>
    </source>
</evidence>
<dbReference type="InterPro" id="IPR036388">
    <property type="entry name" value="WH-like_DNA-bd_sf"/>
</dbReference>
<feature type="domain" description="HTH gntR-type" evidence="4">
    <location>
        <begin position="10"/>
        <end position="78"/>
    </location>
</feature>
<dbReference type="Gene3D" id="3.40.1410.10">
    <property type="entry name" value="Chorismate lyase-like"/>
    <property type="match status" value="1"/>
</dbReference>
<protein>
    <submittedName>
        <fullName evidence="5">GntR family transcriptional regulator</fullName>
    </submittedName>
</protein>
<keyword evidence="2" id="KW-0238">DNA-binding</keyword>
<dbReference type="PANTHER" id="PTHR44846:SF1">
    <property type="entry name" value="MANNOSYL-D-GLYCERATE TRANSPORT_METABOLISM SYSTEM REPRESSOR MNGR-RELATED"/>
    <property type="match status" value="1"/>
</dbReference>
<dbReference type="GO" id="GO:0003677">
    <property type="term" value="F:DNA binding"/>
    <property type="evidence" value="ECO:0007669"/>
    <property type="project" value="UniProtKB-KW"/>
</dbReference>
<dbReference type="Gene3D" id="1.10.10.10">
    <property type="entry name" value="Winged helix-like DNA-binding domain superfamily/Winged helix DNA-binding domain"/>
    <property type="match status" value="1"/>
</dbReference>
<sequence>MPATRPSADQPLYEIVRAGILERLRTGVWAAGEKIPTEPQLAEAFGVGIGTIRRAVEELVAERLLIRRARLGTIVAKFADEHAFDQYFNFVDHTGETVTVGARLLRFGKERATPALASILKLERGARLASIDNLRLLGEVPVMLDHLWIPLDLFPKLTAEHFAARRGSIYGFYQEHFGISVVRVVEDLAGAVADQKVADALQVQPGTPVLRVERTAYTFKDKPVEHRVRFVESSHCVYRNTRGLQD</sequence>
<dbReference type="Proteomes" id="UP000220629">
    <property type="component" value="Unassembled WGS sequence"/>
</dbReference>
<accession>A0A2A7SGC3</accession>
<dbReference type="SMART" id="SM00345">
    <property type="entry name" value="HTH_GNTR"/>
    <property type="match status" value="1"/>
</dbReference>
<dbReference type="InterPro" id="IPR028978">
    <property type="entry name" value="Chorismate_lyase_/UTRA_dom_sf"/>
</dbReference>
<dbReference type="SUPFAM" id="SSF46785">
    <property type="entry name" value="Winged helix' DNA-binding domain"/>
    <property type="match status" value="1"/>
</dbReference>
<keyword evidence="1" id="KW-0805">Transcription regulation</keyword>
<evidence type="ECO:0000313" key="5">
    <source>
        <dbReference type="EMBL" id="PEH42601.1"/>
    </source>
</evidence>
<evidence type="ECO:0000256" key="1">
    <source>
        <dbReference type="ARBA" id="ARBA00023015"/>
    </source>
</evidence>
<organism evidence="5 6">
    <name type="scientific">Burkholderia gladioli</name>
    <name type="common">Pseudomonas marginata</name>
    <name type="synonym">Phytomonas marginata</name>
    <dbReference type="NCBI Taxonomy" id="28095"/>
    <lineage>
        <taxon>Bacteria</taxon>
        <taxon>Pseudomonadati</taxon>
        <taxon>Pseudomonadota</taxon>
        <taxon>Betaproteobacteria</taxon>
        <taxon>Burkholderiales</taxon>
        <taxon>Burkholderiaceae</taxon>
        <taxon>Burkholderia</taxon>
    </lineage>
</organism>
<dbReference type="SMART" id="SM00866">
    <property type="entry name" value="UTRA"/>
    <property type="match status" value="1"/>
</dbReference>
<dbReference type="AlphaFoldDB" id="A0A2A7SGC3"/>
<dbReference type="CDD" id="cd07377">
    <property type="entry name" value="WHTH_GntR"/>
    <property type="match status" value="1"/>
</dbReference>
<dbReference type="PROSITE" id="PS50949">
    <property type="entry name" value="HTH_GNTR"/>
    <property type="match status" value="1"/>
</dbReference>
<dbReference type="PANTHER" id="PTHR44846">
    <property type="entry name" value="MANNOSYL-D-GLYCERATE TRANSPORT/METABOLISM SYSTEM REPRESSOR MNGR-RELATED"/>
    <property type="match status" value="1"/>
</dbReference>
<dbReference type="InterPro" id="IPR000524">
    <property type="entry name" value="Tscrpt_reg_HTH_GntR"/>
</dbReference>
<comment type="caution">
    <text evidence="5">The sequence shown here is derived from an EMBL/GenBank/DDBJ whole genome shotgun (WGS) entry which is preliminary data.</text>
</comment>
<dbReference type="InterPro" id="IPR036390">
    <property type="entry name" value="WH_DNA-bd_sf"/>
</dbReference>
<gene>
    <name evidence="5" type="ORF">CRM94_10805</name>
</gene>
<reference evidence="6" key="1">
    <citation type="submission" date="2017-09" db="EMBL/GenBank/DDBJ databases">
        <title>FDA dAtabase for Regulatory Grade micrObial Sequences (FDA-ARGOS): Supporting development and validation of Infectious Disease Dx tests.</title>
        <authorList>
            <person name="Minogue T."/>
            <person name="Wolcott M."/>
            <person name="Wasieloski L."/>
            <person name="Aguilar W."/>
            <person name="Moore D."/>
            <person name="Tallon L."/>
            <person name="Sadzewicz L."/>
            <person name="Ott S."/>
            <person name="Zhao X."/>
            <person name="Nagaraj S."/>
            <person name="Vavikolanu K."/>
            <person name="Aluvathingal J."/>
            <person name="Nadendla S."/>
            <person name="Sichtig H."/>
        </authorList>
    </citation>
    <scope>NUCLEOTIDE SEQUENCE [LARGE SCALE GENOMIC DNA]</scope>
    <source>
        <strain evidence="6">FDAARGOS_390</strain>
    </source>
</reference>
<dbReference type="Pfam" id="PF07702">
    <property type="entry name" value="UTRA"/>
    <property type="match status" value="1"/>
</dbReference>
<dbReference type="RefSeq" id="WP_047839579.1">
    <property type="nucleotide sequence ID" value="NZ_CADEQB010000001.1"/>
</dbReference>
<keyword evidence="3" id="KW-0804">Transcription</keyword>
<name>A0A2A7SGC3_BURGA</name>
<dbReference type="Pfam" id="PF00392">
    <property type="entry name" value="GntR"/>
    <property type="match status" value="1"/>
</dbReference>
<dbReference type="SUPFAM" id="SSF64288">
    <property type="entry name" value="Chorismate lyase-like"/>
    <property type="match status" value="1"/>
</dbReference>
<evidence type="ECO:0000259" key="4">
    <source>
        <dbReference type="PROSITE" id="PS50949"/>
    </source>
</evidence>
<dbReference type="InterPro" id="IPR050679">
    <property type="entry name" value="Bact_HTH_transcr_reg"/>
</dbReference>
<evidence type="ECO:0000256" key="3">
    <source>
        <dbReference type="ARBA" id="ARBA00023163"/>
    </source>
</evidence>